<feature type="domain" description="Ras-GAP" evidence="5">
    <location>
        <begin position="174"/>
        <end position="349"/>
    </location>
</feature>
<keyword evidence="1 3" id="KW-0728">SH3 domain</keyword>
<dbReference type="SMART" id="SM00326">
    <property type="entry name" value="SH3"/>
    <property type="match status" value="2"/>
</dbReference>
<dbReference type="Gene3D" id="1.10.506.10">
    <property type="entry name" value="GTPase Activation - p120gap, domain 1"/>
    <property type="match status" value="1"/>
</dbReference>
<evidence type="ECO:0000256" key="2">
    <source>
        <dbReference type="ARBA" id="ARBA00022468"/>
    </source>
</evidence>
<keyword evidence="7" id="KW-1185">Reference proteome</keyword>
<evidence type="ECO:0000259" key="4">
    <source>
        <dbReference type="PROSITE" id="PS50002"/>
    </source>
</evidence>
<evidence type="ECO:0000259" key="5">
    <source>
        <dbReference type="PROSITE" id="PS50018"/>
    </source>
</evidence>
<sequence>MSFGIALETFRGDRPGQLNFSVGDIIFNVQQTGIGKLTGTLENGNTGTFPSYCVKFPIEPEKKLIARAIEPYASRREGTLSFFENDLIVLSDQFQPDQKWLLGTTNNSTGKFPSYSVVLEKAWVIGKKAFSKNLIRKYIHSEKDTHDELLVEILTEPKLRVLKELSFMDKRVINSVQLADCIVKLFDKTNKTNTLISFIVNSEIENAESENAIFRGNILSSKIAASIAKLYGHIYLKKIIEPCINEVKKENSIRDKYLKKYVSLFLEQILSSDDLFPRNLHWLCHELKSKLKDKYNDEHLFVIGSFLFTRFFSPSITNPEIFDLVSDEPKQSLSQILLLIAKVLQALANQSKFGALSSLFQFNGFIEENKSNFLEFLSHISDSSYQTKPTDSLPQVDYDDLVSELSELIELNKEIIQKIYNIVKEEITENRKK</sequence>
<dbReference type="InterPro" id="IPR036028">
    <property type="entry name" value="SH3-like_dom_sf"/>
</dbReference>
<dbReference type="GO" id="GO:0005096">
    <property type="term" value="F:GTPase activator activity"/>
    <property type="evidence" value="ECO:0007669"/>
    <property type="project" value="UniProtKB-KW"/>
</dbReference>
<organism evidence="6 7">
    <name type="scientific">Anaeramoeba ignava</name>
    <name type="common">Anaerobic marine amoeba</name>
    <dbReference type="NCBI Taxonomy" id="1746090"/>
    <lineage>
        <taxon>Eukaryota</taxon>
        <taxon>Metamonada</taxon>
        <taxon>Anaeramoebidae</taxon>
        <taxon>Anaeramoeba</taxon>
    </lineage>
</organism>
<dbReference type="CDD" id="cd00174">
    <property type="entry name" value="SH3"/>
    <property type="match status" value="1"/>
</dbReference>
<evidence type="ECO:0000256" key="3">
    <source>
        <dbReference type="PROSITE-ProRule" id="PRU00192"/>
    </source>
</evidence>
<evidence type="ECO:0000256" key="1">
    <source>
        <dbReference type="ARBA" id="ARBA00022443"/>
    </source>
</evidence>
<dbReference type="Proteomes" id="UP001149090">
    <property type="component" value="Unassembled WGS sequence"/>
</dbReference>
<feature type="domain" description="SH3" evidence="4">
    <location>
        <begin position="1"/>
        <end position="59"/>
    </location>
</feature>
<dbReference type="EMBL" id="JAPDFW010000136">
    <property type="protein sequence ID" value="KAJ5066725.1"/>
    <property type="molecule type" value="Genomic_DNA"/>
</dbReference>
<reference evidence="6" key="1">
    <citation type="submission" date="2022-10" db="EMBL/GenBank/DDBJ databases">
        <title>Novel sulphate-reducing endosymbionts in the free-living metamonad Anaeramoeba.</title>
        <authorList>
            <person name="Jerlstrom-Hultqvist J."/>
            <person name="Cepicka I."/>
            <person name="Gallot-Lavallee L."/>
            <person name="Salas-Leiva D."/>
            <person name="Curtis B.A."/>
            <person name="Zahonova K."/>
            <person name="Pipaliya S."/>
            <person name="Dacks J."/>
            <person name="Roger A.J."/>
        </authorList>
    </citation>
    <scope>NUCLEOTIDE SEQUENCE</scope>
    <source>
        <strain evidence="6">BMAN</strain>
    </source>
</reference>
<evidence type="ECO:0000313" key="6">
    <source>
        <dbReference type="EMBL" id="KAJ5066725.1"/>
    </source>
</evidence>
<evidence type="ECO:0000313" key="7">
    <source>
        <dbReference type="Proteomes" id="UP001149090"/>
    </source>
</evidence>
<dbReference type="SUPFAM" id="SSF50044">
    <property type="entry name" value="SH3-domain"/>
    <property type="match status" value="2"/>
</dbReference>
<dbReference type="SMART" id="SM00323">
    <property type="entry name" value="RasGAP"/>
    <property type="match status" value="1"/>
</dbReference>
<dbReference type="InterPro" id="IPR001936">
    <property type="entry name" value="RasGAP_dom"/>
</dbReference>
<dbReference type="Pfam" id="PF00616">
    <property type="entry name" value="RasGAP"/>
    <property type="match status" value="1"/>
</dbReference>
<dbReference type="InterPro" id="IPR039360">
    <property type="entry name" value="Ras_GTPase"/>
</dbReference>
<dbReference type="InterPro" id="IPR001452">
    <property type="entry name" value="SH3_domain"/>
</dbReference>
<protein>
    <submittedName>
        <fullName evidence="6">Ras gtpase-activating protein</fullName>
    </submittedName>
</protein>
<dbReference type="SUPFAM" id="SSF48350">
    <property type="entry name" value="GTPase activation domain, GAP"/>
    <property type="match status" value="1"/>
</dbReference>
<dbReference type="OrthoDB" id="5572587at2759"/>
<name>A0A9Q0L8K3_ANAIG</name>
<dbReference type="Gene3D" id="2.30.30.40">
    <property type="entry name" value="SH3 Domains"/>
    <property type="match status" value="2"/>
</dbReference>
<feature type="domain" description="SH3" evidence="4">
    <location>
        <begin position="61"/>
        <end position="122"/>
    </location>
</feature>
<gene>
    <name evidence="6" type="ORF">M0811_03069</name>
</gene>
<dbReference type="AlphaFoldDB" id="A0A9Q0L8K3"/>
<accession>A0A9Q0L8K3</accession>
<proteinExistence type="predicted"/>
<dbReference type="PROSITE" id="PS50018">
    <property type="entry name" value="RAS_GTPASE_ACTIV_2"/>
    <property type="match status" value="1"/>
</dbReference>
<dbReference type="PANTHER" id="PTHR10194">
    <property type="entry name" value="RAS GTPASE-ACTIVATING PROTEINS"/>
    <property type="match status" value="1"/>
</dbReference>
<comment type="caution">
    <text evidence="6">The sequence shown here is derived from an EMBL/GenBank/DDBJ whole genome shotgun (WGS) entry which is preliminary data.</text>
</comment>
<dbReference type="PROSITE" id="PS50002">
    <property type="entry name" value="SH3"/>
    <property type="match status" value="2"/>
</dbReference>
<dbReference type="CDD" id="cd04519">
    <property type="entry name" value="RasGAP"/>
    <property type="match status" value="1"/>
</dbReference>
<keyword evidence="2" id="KW-0343">GTPase activation</keyword>
<dbReference type="InterPro" id="IPR008936">
    <property type="entry name" value="Rho_GTPase_activation_prot"/>
</dbReference>